<keyword evidence="2 10" id="KW-0444">Lipid biosynthesis</keyword>
<comment type="similarity">
    <text evidence="10">Belongs to the ELO family.</text>
</comment>
<evidence type="ECO:0000313" key="12">
    <source>
        <dbReference type="Proteomes" id="UP001165085"/>
    </source>
</evidence>
<organism evidence="11 12">
    <name type="scientific">Triparma strigata</name>
    <dbReference type="NCBI Taxonomy" id="1606541"/>
    <lineage>
        <taxon>Eukaryota</taxon>
        <taxon>Sar</taxon>
        <taxon>Stramenopiles</taxon>
        <taxon>Ochrophyta</taxon>
        <taxon>Bolidophyceae</taxon>
        <taxon>Parmales</taxon>
        <taxon>Triparmaceae</taxon>
        <taxon>Triparma</taxon>
    </lineage>
</organism>
<protein>
    <recommendedName>
        <fullName evidence="10">Elongation of fatty acids protein</fullName>
        <ecNumber evidence="10">2.3.1.-</ecNumber>
    </recommendedName>
</protein>
<evidence type="ECO:0000256" key="7">
    <source>
        <dbReference type="ARBA" id="ARBA00023098"/>
    </source>
</evidence>
<keyword evidence="6 10" id="KW-1133">Transmembrane helix</keyword>
<dbReference type="GO" id="GO:0034626">
    <property type="term" value="P:fatty acid elongation, polyunsaturated fatty acid"/>
    <property type="evidence" value="ECO:0007669"/>
    <property type="project" value="TreeGrafter"/>
</dbReference>
<keyword evidence="3 10" id="KW-0808">Transferase</keyword>
<dbReference type="InterPro" id="IPR002076">
    <property type="entry name" value="ELO_fam"/>
</dbReference>
<evidence type="ECO:0000313" key="11">
    <source>
        <dbReference type="EMBL" id="GMH85873.1"/>
    </source>
</evidence>
<gene>
    <name evidence="11" type="ORF">TrST_g11631</name>
</gene>
<dbReference type="GO" id="GO:0005789">
    <property type="term" value="C:endoplasmic reticulum membrane"/>
    <property type="evidence" value="ECO:0007669"/>
    <property type="project" value="TreeGrafter"/>
</dbReference>
<evidence type="ECO:0000256" key="10">
    <source>
        <dbReference type="RuleBase" id="RU361115"/>
    </source>
</evidence>
<accession>A0A9W7EQE8</accession>
<evidence type="ECO:0000256" key="4">
    <source>
        <dbReference type="ARBA" id="ARBA00022692"/>
    </source>
</evidence>
<dbReference type="AlphaFoldDB" id="A0A9W7EQE8"/>
<dbReference type="PROSITE" id="PS01188">
    <property type="entry name" value="ELO"/>
    <property type="match status" value="1"/>
</dbReference>
<dbReference type="PANTHER" id="PTHR11157">
    <property type="entry name" value="FATTY ACID ACYL TRANSFERASE-RELATED"/>
    <property type="match status" value="1"/>
</dbReference>
<evidence type="ECO:0000256" key="8">
    <source>
        <dbReference type="ARBA" id="ARBA00023136"/>
    </source>
</evidence>
<dbReference type="PANTHER" id="PTHR11157:SF17">
    <property type="entry name" value="ELONGATION OF VERY LONG CHAIN FATTY ACIDS PROTEIN 6"/>
    <property type="match status" value="1"/>
</dbReference>
<evidence type="ECO:0000256" key="5">
    <source>
        <dbReference type="ARBA" id="ARBA00022832"/>
    </source>
</evidence>
<feature type="transmembrane region" description="Helical" evidence="10">
    <location>
        <begin position="192"/>
        <end position="213"/>
    </location>
</feature>
<feature type="transmembrane region" description="Helical" evidence="10">
    <location>
        <begin position="89"/>
        <end position="108"/>
    </location>
</feature>
<comment type="caution">
    <text evidence="11">The sequence shown here is derived from an EMBL/GenBank/DDBJ whole genome shotgun (WGS) entry which is preliminary data.</text>
</comment>
<keyword evidence="12" id="KW-1185">Reference proteome</keyword>
<dbReference type="Proteomes" id="UP001165085">
    <property type="component" value="Unassembled WGS sequence"/>
</dbReference>
<comment type="subcellular location">
    <subcellularLocation>
        <location evidence="1">Membrane</location>
        <topology evidence="1">Multi-pass membrane protein</topology>
    </subcellularLocation>
</comment>
<dbReference type="GO" id="GO:0030148">
    <property type="term" value="P:sphingolipid biosynthetic process"/>
    <property type="evidence" value="ECO:0007669"/>
    <property type="project" value="TreeGrafter"/>
</dbReference>
<feature type="transmembrane region" description="Helical" evidence="10">
    <location>
        <begin position="169"/>
        <end position="186"/>
    </location>
</feature>
<feature type="transmembrane region" description="Helical" evidence="10">
    <location>
        <begin position="267"/>
        <end position="286"/>
    </location>
</feature>
<comment type="catalytic activity">
    <reaction evidence="10">
        <text>an acyl-CoA + malonyl-CoA + H(+) = a 3-oxoacyl-CoA + CO2 + CoA</text>
        <dbReference type="Rhea" id="RHEA:50252"/>
        <dbReference type="ChEBI" id="CHEBI:15378"/>
        <dbReference type="ChEBI" id="CHEBI:16526"/>
        <dbReference type="ChEBI" id="CHEBI:57287"/>
        <dbReference type="ChEBI" id="CHEBI:57384"/>
        <dbReference type="ChEBI" id="CHEBI:58342"/>
        <dbReference type="ChEBI" id="CHEBI:90726"/>
    </reaction>
    <physiologicalReaction direction="left-to-right" evidence="10">
        <dbReference type="Rhea" id="RHEA:50253"/>
    </physiologicalReaction>
</comment>
<keyword evidence="8 10" id="KW-0472">Membrane</keyword>
<keyword evidence="5 10" id="KW-0276">Fatty acid metabolism</keyword>
<dbReference type="GO" id="GO:0009922">
    <property type="term" value="F:fatty acid elongase activity"/>
    <property type="evidence" value="ECO:0007669"/>
    <property type="project" value="InterPro"/>
</dbReference>
<dbReference type="Pfam" id="PF01151">
    <property type="entry name" value="ELO"/>
    <property type="match status" value="1"/>
</dbReference>
<dbReference type="GO" id="GO:0019367">
    <property type="term" value="P:fatty acid elongation, saturated fatty acid"/>
    <property type="evidence" value="ECO:0007669"/>
    <property type="project" value="TreeGrafter"/>
</dbReference>
<keyword evidence="9 10" id="KW-0275">Fatty acid biosynthesis</keyword>
<feature type="transmembrane region" description="Helical" evidence="10">
    <location>
        <begin position="225"/>
        <end position="247"/>
    </location>
</feature>
<evidence type="ECO:0000256" key="1">
    <source>
        <dbReference type="ARBA" id="ARBA00004141"/>
    </source>
</evidence>
<keyword evidence="4 10" id="KW-0812">Transmembrane</keyword>
<dbReference type="OrthoDB" id="10259681at2759"/>
<name>A0A9W7EQE8_9STRA</name>
<reference evidence="12" key="1">
    <citation type="journal article" date="2023" name="Commun. Biol.">
        <title>Genome analysis of Parmales, the sister group of diatoms, reveals the evolutionary specialization of diatoms from phago-mixotrophs to photoautotrophs.</title>
        <authorList>
            <person name="Ban H."/>
            <person name="Sato S."/>
            <person name="Yoshikawa S."/>
            <person name="Yamada K."/>
            <person name="Nakamura Y."/>
            <person name="Ichinomiya M."/>
            <person name="Sato N."/>
            <person name="Blanc-Mathieu R."/>
            <person name="Endo H."/>
            <person name="Kuwata A."/>
            <person name="Ogata H."/>
        </authorList>
    </citation>
    <scope>NUCLEOTIDE SEQUENCE [LARGE SCALE GENOMIC DNA]</scope>
    <source>
        <strain evidence="12">NIES 3701</strain>
    </source>
</reference>
<evidence type="ECO:0000256" key="9">
    <source>
        <dbReference type="ARBA" id="ARBA00023160"/>
    </source>
</evidence>
<dbReference type="GO" id="GO:0042761">
    <property type="term" value="P:very long-chain fatty acid biosynthetic process"/>
    <property type="evidence" value="ECO:0007669"/>
    <property type="project" value="TreeGrafter"/>
</dbReference>
<proteinExistence type="inferred from homology"/>
<evidence type="ECO:0000256" key="6">
    <source>
        <dbReference type="ARBA" id="ARBA00022989"/>
    </source>
</evidence>
<sequence length="315" mass="36455">MKTDEACLLWNNAPEPLPYMEVTCLYPDLLPLYHPYEISDFPDLIWAYYTFAKNHPYLPYVTVTLYVFTIFYLQKLMEKRKAFDLRGPLIVWNLGLSVFSLIGFMRTVPMLYHNIFVQFENYEEYLCAMPQMSFGSGTTGAWVCLFIYSKVFELGDTLFIVLRKKPLIFLHYYHHITVLLFCFHSYSHENPAGLIFCCMNFCVHAIMYCYYGLTAARCRPKMWRPYTVTVAQLSQMIVGVISSLLSLSAYLSHLSSSKKCHVNRSNLIAGGLMYSSYLFLFAKFAVDNWGRLGFSKSTTVKSNGNGNGARRKKRE</sequence>
<evidence type="ECO:0000256" key="3">
    <source>
        <dbReference type="ARBA" id="ARBA00022679"/>
    </source>
</evidence>
<dbReference type="EC" id="2.3.1.-" evidence="10"/>
<dbReference type="InterPro" id="IPR030457">
    <property type="entry name" value="ELO_CS"/>
</dbReference>
<evidence type="ECO:0000256" key="2">
    <source>
        <dbReference type="ARBA" id="ARBA00022516"/>
    </source>
</evidence>
<keyword evidence="7 10" id="KW-0443">Lipid metabolism</keyword>
<dbReference type="GO" id="GO:0034625">
    <property type="term" value="P:fatty acid elongation, monounsaturated fatty acid"/>
    <property type="evidence" value="ECO:0007669"/>
    <property type="project" value="TreeGrafter"/>
</dbReference>
<dbReference type="EMBL" id="BRXY01000308">
    <property type="protein sequence ID" value="GMH85873.1"/>
    <property type="molecule type" value="Genomic_DNA"/>
</dbReference>
<feature type="transmembrane region" description="Helical" evidence="10">
    <location>
        <begin position="57"/>
        <end position="77"/>
    </location>
</feature>